<gene>
    <name evidence="3" type="ORF">PPERSA_04997</name>
</gene>
<dbReference type="OrthoDB" id="299411at2759"/>
<dbReference type="InParanoid" id="A0A0V0QWK3"/>
<feature type="compositionally biased region" description="Low complexity" evidence="2">
    <location>
        <begin position="587"/>
        <end position="605"/>
    </location>
</feature>
<feature type="coiled-coil region" evidence="1">
    <location>
        <begin position="344"/>
        <end position="390"/>
    </location>
</feature>
<sequence length="659" mass="78127">MQEEQQYQEQQFEEEEEELENGEEGEELEEEDEDEAYLVDLDPIQLKELIDNEDGVVYNLEVSLKEEQQDMMQNSELLQDKQQNRDILAYQIKRQMFLVKGHETAKSIAQKGINLMKEQFETCLDFVEQEINQSQQNIEKSQIKKNEDQDNNNNNLNQNERKNEDLGEVLQETQFTKKIITEKRNVTDQNTNQEVLTQQINEQVQFYKVILNKAWDSLQKVVDISEHQDFSKASNQYNEASKSLYFWKNNPENNERHLRYELKAKTKKNEENEDRSILGIQNGTEWIEVFNIGTIMHMSPINYEEFTFFGDIYYELSQKMLLEKIIYFSVCYFTVATEIRFQELDKIKKNEAKEQEKLQCNKQNQETKPIEEVLKEKQQAALKKQQQQQNTQIETDAYKISETYHIKAVEIVCKFITCKSPYINHLVTSYHKHYNQNLGVIREEESVFSCQNSPNVKIVNSQSKKEKISSFGKEDFSDLYEQGDKNDFNQIYFDNEQQTIDKNKDNQKNNNDQNKQDIKQPQFENEEILVAISSQKESNNKKSQQNDKQTNKQIINKKTNVKKKVKKIQGQGKIKKEVKKIKNITGNQFSNQQQNNKFGQGQQNNDLKNNYISEANQEKQARENNWKSFQEFKKQHRQQIISPNVKEKQLVAIYKSQRY</sequence>
<feature type="region of interest" description="Disordered" evidence="2">
    <location>
        <begin position="587"/>
        <end position="607"/>
    </location>
</feature>
<comment type="caution">
    <text evidence="3">The sequence shown here is derived from an EMBL/GenBank/DDBJ whole genome shotgun (WGS) entry which is preliminary data.</text>
</comment>
<name>A0A0V0QWK3_PSEPJ</name>
<dbReference type="AlphaFoldDB" id="A0A0V0QWK3"/>
<feature type="region of interest" description="Disordered" evidence="2">
    <location>
        <begin position="1"/>
        <end position="36"/>
    </location>
</feature>
<proteinExistence type="predicted"/>
<feature type="compositionally biased region" description="Low complexity" evidence="2">
    <location>
        <begin position="533"/>
        <end position="558"/>
    </location>
</feature>
<keyword evidence="4" id="KW-1185">Reference proteome</keyword>
<accession>A0A0V0QWK3</accession>
<feature type="region of interest" description="Disordered" evidence="2">
    <location>
        <begin position="137"/>
        <end position="168"/>
    </location>
</feature>
<feature type="compositionally biased region" description="Acidic residues" evidence="2">
    <location>
        <begin position="11"/>
        <end position="36"/>
    </location>
</feature>
<organism evidence="3 4">
    <name type="scientific">Pseudocohnilembus persalinus</name>
    <name type="common">Ciliate</name>
    <dbReference type="NCBI Taxonomy" id="266149"/>
    <lineage>
        <taxon>Eukaryota</taxon>
        <taxon>Sar</taxon>
        <taxon>Alveolata</taxon>
        <taxon>Ciliophora</taxon>
        <taxon>Intramacronucleata</taxon>
        <taxon>Oligohymenophorea</taxon>
        <taxon>Scuticociliatia</taxon>
        <taxon>Philasterida</taxon>
        <taxon>Pseudocohnilembidae</taxon>
        <taxon>Pseudocohnilembus</taxon>
    </lineage>
</organism>
<feature type="compositionally biased region" description="Low complexity" evidence="2">
    <location>
        <begin position="1"/>
        <end position="10"/>
    </location>
</feature>
<protein>
    <submittedName>
        <fullName evidence="3">Uncharacterized protein</fullName>
    </submittedName>
</protein>
<evidence type="ECO:0000313" key="4">
    <source>
        <dbReference type="Proteomes" id="UP000054937"/>
    </source>
</evidence>
<evidence type="ECO:0000313" key="3">
    <source>
        <dbReference type="EMBL" id="KRX06384.1"/>
    </source>
</evidence>
<feature type="region of interest" description="Disordered" evidence="2">
    <location>
        <begin position="502"/>
        <end position="573"/>
    </location>
</feature>
<dbReference type="Proteomes" id="UP000054937">
    <property type="component" value="Unassembled WGS sequence"/>
</dbReference>
<keyword evidence="1" id="KW-0175">Coiled coil</keyword>
<evidence type="ECO:0000256" key="1">
    <source>
        <dbReference type="SAM" id="Coils"/>
    </source>
</evidence>
<dbReference type="EMBL" id="LDAU01000096">
    <property type="protein sequence ID" value="KRX06384.1"/>
    <property type="molecule type" value="Genomic_DNA"/>
</dbReference>
<reference evidence="3 4" key="1">
    <citation type="journal article" date="2015" name="Sci. Rep.">
        <title>Genome of the facultative scuticociliatosis pathogen Pseudocohnilembus persalinus provides insight into its virulence through horizontal gene transfer.</title>
        <authorList>
            <person name="Xiong J."/>
            <person name="Wang G."/>
            <person name="Cheng J."/>
            <person name="Tian M."/>
            <person name="Pan X."/>
            <person name="Warren A."/>
            <person name="Jiang C."/>
            <person name="Yuan D."/>
            <person name="Miao W."/>
        </authorList>
    </citation>
    <scope>NUCLEOTIDE SEQUENCE [LARGE SCALE GENOMIC DNA]</scope>
    <source>
        <strain evidence="3">36N120E</strain>
    </source>
</reference>
<evidence type="ECO:0000256" key="2">
    <source>
        <dbReference type="SAM" id="MobiDB-lite"/>
    </source>
</evidence>